<dbReference type="PROSITE" id="PS50294">
    <property type="entry name" value="WD_REPEATS_REGION"/>
    <property type="match status" value="1"/>
</dbReference>
<evidence type="ECO:0000313" key="7">
    <source>
        <dbReference type="EMBL" id="EAU82444.1"/>
    </source>
</evidence>
<comment type="subcellular location">
    <subcellularLocation>
        <location evidence="1">Nucleus</location>
    </subcellularLocation>
</comment>
<evidence type="ECO:0000256" key="4">
    <source>
        <dbReference type="ARBA" id="ARBA00023242"/>
    </source>
</evidence>
<keyword evidence="4" id="KW-0539">Nucleus</keyword>
<dbReference type="InterPro" id="IPR001680">
    <property type="entry name" value="WD40_rpt"/>
</dbReference>
<name>A8P7C1_COPC7</name>
<dbReference type="FunCoup" id="A8P7C1">
    <property type="interactions" value="894"/>
</dbReference>
<dbReference type="STRING" id="240176.A8P7C1"/>
<dbReference type="Pfam" id="PF00400">
    <property type="entry name" value="WD40"/>
    <property type="match status" value="1"/>
</dbReference>
<dbReference type="SMART" id="SM00320">
    <property type="entry name" value="WD40"/>
    <property type="match status" value="6"/>
</dbReference>
<proteinExistence type="predicted"/>
<dbReference type="RefSeq" id="XP_001839328.1">
    <property type="nucleotide sequence ID" value="XM_001839276.1"/>
</dbReference>
<gene>
    <name evidence="7" type="ORF">CC1G_08195</name>
</gene>
<evidence type="ECO:0000313" key="8">
    <source>
        <dbReference type="Proteomes" id="UP000001861"/>
    </source>
</evidence>
<dbReference type="InterPro" id="IPR036322">
    <property type="entry name" value="WD40_repeat_dom_sf"/>
</dbReference>
<dbReference type="InParanoid" id="A8P7C1"/>
<evidence type="ECO:0000256" key="2">
    <source>
        <dbReference type="ARBA" id="ARBA00022574"/>
    </source>
</evidence>
<keyword evidence="8" id="KW-1185">Reference proteome</keyword>
<sequence>MANWIDPFTYNTLSHPTTVQTTIHAQAVFSKFDTTGRFIATATARPQEGLAVVWDLQTRNSIRFLDGHVKPVTSIDWSRNSRYVLTSSKDWNVIVWDLASSCDPPQRHRTLRFDAPVVSASFHPKNSRIILVLLTTGEAFLCDTRKETRSRTPLKEVTVDDSDDDEDEPSSRARSYMTVARFNPSGKHIFIGTSTGTLLVFRTRTKTMIARHKIAGANVIKGLEFRKNGRELVTNSSDRTLRQFIVPTYPSDDSEPSNPSTSTPSSSTSPSTPTPTPTKIIEQDLEPTHRFHDPINKTAWHAMACSGDGDWLAGGAADPAAHKIYVWDLSNDGQYTATLDGGREPLTHLHWHPKKSIIASTTNIGNVLIWHSPHPERWGAFAGGFEEVDENVEYEEREDEFDIEDEETILERKMKAEEDKVDIETMIISPPTSGDIAGSMIAAAAATGDANGNGTIAQRIMGGGGGSNNGNGESSGKTTASNEGGTSKPPNGDPTTSTTSTSELRPTSVPPQQQAEVDPDTLWAMEDPDDDIPSLWRMKIIMEDDEGDE</sequence>
<accession>A8P7C1</accession>
<dbReference type="GeneID" id="6015940"/>
<comment type="caution">
    <text evidence="7">The sequence shown here is derived from an EMBL/GenBank/DDBJ whole genome shotgun (WGS) entry which is preliminary data.</text>
</comment>
<feature type="region of interest" description="Disordered" evidence="6">
    <location>
        <begin position="247"/>
        <end position="279"/>
    </location>
</feature>
<dbReference type="OMA" id="DYEDDIM"/>
<dbReference type="eggNOG" id="KOG1273">
    <property type="taxonomic scope" value="Eukaryota"/>
</dbReference>
<feature type="region of interest" description="Disordered" evidence="6">
    <location>
        <begin position="153"/>
        <end position="172"/>
    </location>
</feature>
<dbReference type="SUPFAM" id="SSF50978">
    <property type="entry name" value="WD40 repeat-like"/>
    <property type="match status" value="1"/>
</dbReference>
<dbReference type="EMBL" id="AACS02000005">
    <property type="protein sequence ID" value="EAU82444.1"/>
    <property type="molecule type" value="Genomic_DNA"/>
</dbReference>
<dbReference type="PANTHER" id="PTHR44040">
    <property type="entry name" value="RETINOBLASTOMA-BINDING PROTEIN 5"/>
    <property type="match status" value="1"/>
</dbReference>
<dbReference type="KEGG" id="cci:CC1G_08195"/>
<feature type="compositionally biased region" description="Low complexity" evidence="6">
    <location>
        <begin position="256"/>
        <end position="271"/>
    </location>
</feature>
<dbReference type="PANTHER" id="PTHR44040:SF1">
    <property type="entry name" value="RETINOBLASTOMA-BINDING PROTEIN 5"/>
    <property type="match status" value="1"/>
</dbReference>
<keyword evidence="2 5" id="KW-0853">WD repeat</keyword>
<dbReference type="GO" id="GO:0048188">
    <property type="term" value="C:Set1C/COMPASS complex"/>
    <property type="evidence" value="ECO:0007669"/>
    <property type="project" value="InterPro"/>
</dbReference>
<evidence type="ECO:0000256" key="5">
    <source>
        <dbReference type="PROSITE-ProRule" id="PRU00221"/>
    </source>
</evidence>
<dbReference type="AlphaFoldDB" id="A8P7C1"/>
<feature type="compositionally biased region" description="Polar residues" evidence="6">
    <location>
        <begin position="477"/>
        <end position="515"/>
    </location>
</feature>
<dbReference type="OrthoDB" id="196858at2759"/>
<dbReference type="Proteomes" id="UP000001861">
    <property type="component" value="Unassembled WGS sequence"/>
</dbReference>
<dbReference type="InterPro" id="IPR019775">
    <property type="entry name" value="WD40_repeat_CS"/>
</dbReference>
<evidence type="ECO:0000256" key="3">
    <source>
        <dbReference type="ARBA" id="ARBA00022737"/>
    </source>
</evidence>
<feature type="compositionally biased region" description="Acidic residues" evidence="6">
    <location>
        <begin position="159"/>
        <end position="168"/>
    </location>
</feature>
<organism evidence="7 8">
    <name type="scientific">Coprinopsis cinerea (strain Okayama-7 / 130 / ATCC MYA-4618 / FGSC 9003)</name>
    <name type="common">Inky cap fungus</name>
    <name type="synonym">Hormographiella aspergillata</name>
    <dbReference type="NCBI Taxonomy" id="240176"/>
    <lineage>
        <taxon>Eukaryota</taxon>
        <taxon>Fungi</taxon>
        <taxon>Dikarya</taxon>
        <taxon>Basidiomycota</taxon>
        <taxon>Agaricomycotina</taxon>
        <taxon>Agaricomycetes</taxon>
        <taxon>Agaricomycetidae</taxon>
        <taxon>Agaricales</taxon>
        <taxon>Agaricineae</taxon>
        <taxon>Psathyrellaceae</taxon>
        <taxon>Coprinopsis</taxon>
    </lineage>
</organism>
<evidence type="ECO:0000256" key="1">
    <source>
        <dbReference type="ARBA" id="ARBA00004123"/>
    </source>
</evidence>
<dbReference type="PROSITE" id="PS00678">
    <property type="entry name" value="WD_REPEATS_1"/>
    <property type="match status" value="1"/>
</dbReference>
<protein>
    <submittedName>
        <fullName evidence="7">Uncharacterized protein</fullName>
    </submittedName>
</protein>
<evidence type="ECO:0000256" key="6">
    <source>
        <dbReference type="SAM" id="MobiDB-lite"/>
    </source>
</evidence>
<dbReference type="PROSITE" id="PS50082">
    <property type="entry name" value="WD_REPEATS_2"/>
    <property type="match status" value="1"/>
</dbReference>
<feature type="region of interest" description="Disordered" evidence="6">
    <location>
        <begin position="457"/>
        <end position="532"/>
    </location>
</feature>
<dbReference type="VEuPathDB" id="FungiDB:CC1G_08195"/>
<reference evidence="7 8" key="1">
    <citation type="journal article" date="2010" name="Proc. Natl. Acad. Sci. U.S.A.">
        <title>Insights into evolution of multicellular fungi from the assembled chromosomes of the mushroom Coprinopsis cinerea (Coprinus cinereus).</title>
        <authorList>
            <person name="Stajich J.E."/>
            <person name="Wilke S.K."/>
            <person name="Ahren D."/>
            <person name="Au C.H."/>
            <person name="Birren B.W."/>
            <person name="Borodovsky M."/>
            <person name="Burns C."/>
            <person name="Canback B."/>
            <person name="Casselton L.A."/>
            <person name="Cheng C.K."/>
            <person name="Deng J."/>
            <person name="Dietrich F.S."/>
            <person name="Fargo D.C."/>
            <person name="Farman M.L."/>
            <person name="Gathman A.C."/>
            <person name="Goldberg J."/>
            <person name="Guigo R."/>
            <person name="Hoegger P.J."/>
            <person name="Hooker J.B."/>
            <person name="Huggins A."/>
            <person name="James T.Y."/>
            <person name="Kamada T."/>
            <person name="Kilaru S."/>
            <person name="Kodira C."/>
            <person name="Kues U."/>
            <person name="Kupfer D."/>
            <person name="Kwan H.S."/>
            <person name="Lomsadze A."/>
            <person name="Li W."/>
            <person name="Lilly W.W."/>
            <person name="Ma L.J."/>
            <person name="Mackey A.J."/>
            <person name="Manning G."/>
            <person name="Martin F."/>
            <person name="Muraguchi H."/>
            <person name="Natvig D.O."/>
            <person name="Palmerini H."/>
            <person name="Ramesh M.A."/>
            <person name="Rehmeyer C.J."/>
            <person name="Roe B.A."/>
            <person name="Shenoy N."/>
            <person name="Stanke M."/>
            <person name="Ter-Hovhannisyan V."/>
            <person name="Tunlid A."/>
            <person name="Velagapudi R."/>
            <person name="Vision T.J."/>
            <person name="Zeng Q."/>
            <person name="Zolan M.E."/>
            <person name="Pukkila P.J."/>
        </authorList>
    </citation>
    <scope>NUCLEOTIDE SEQUENCE [LARGE SCALE GENOMIC DNA]</scope>
    <source>
        <strain evidence="8">Okayama-7 / 130 / ATCC MYA-4618 / FGSC 9003</strain>
    </source>
</reference>
<keyword evidence="3" id="KW-0677">Repeat</keyword>
<feature type="repeat" description="WD" evidence="5">
    <location>
        <begin position="65"/>
        <end position="100"/>
    </location>
</feature>
<dbReference type="InterPro" id="IPR037850">
    <property type="entry name" value="RBBP5/Swd1"/>
</dbReference>
<dbReference type="Gene3D" id="2.130.10.10">
    <property type="entry name" value="YVTN repeat-like/Quinoprotein amine dehydrogenase"/>
    <property type="match status" value="2"/>
</dbReference>
<dbReference type="InterPro" id="IPR015943">
    <property type="entry name" value="WD40/YVTN_repeat-like_dom_sf"/>
</dbReference>